<dbReference type="FunFam" id="3.15.10.30:FF:000001">
    <property type="entry name" value="Takeout-like protein 1"/>
    <property type="match status" value="1"/>
</dbReference>
<dbReference type="InterPro" id="IPR010562">
    <property type="entry name" value="Haemolymph_juvenile_hormone-bd"/>
</dbReference>
<dbReference type="EnsemblMetazoa" id="PPAI001860-RA">
    <property type="protein sequence ID" value="PPAI001860-PA"/>
    <property type="gene ID" value="PPAI001860"/>
</dbReference>
<dbReference type="InterPro" id="IPR038606">
    <property type="entry name" value="To_sf"/>
</dbReference>
<protein>
    <submittedName>
        <fullName evidence="4">Uncharacterized protein</fullName>
    </submittedName>
</protein>
<proteinExistence type="inferred from homology"/>
<evidence type="ECO:0000313" key="5">
    <source>
        <dbReference type="Proteomes" id="UP000092462"/>
    </source>
</evidence>
<organism evidence="4 5">
    <name type="scientific">Phlebotomus papatasi</name>
    <name type="common">Sandfly</name>
    <dbReference type="NCBI Taxonomy" id="29031"/>
    <lineage>
        <taxon>Eukaryota</taxon>
        <taxon>Metazoa</taxon>
        <taxon>Ecdysozoa</taxon>
        <taxon>Arthropoda</taxon>
        <taxon>Hexapoda</taxon>
        <taxon>Insecta</taxon>
        <taxon>Pterygota</taxon>
        <taxon>Neoptera</taxon>
        <taxon>Endopterygota</taxon>
        <taxon>Diptera</taxon>
        <taxon>Nematocera</taxon>
        <taxon>Psychodoidea</taxon>
        <taxon>Psychodidae</taxon>
        <taxon>Phlebotomus</taxon>
        <taxon>Phlebotomus</taxon>
    </lineage>
</organism>
<dbReference type="VEuPathDB" id="VectorBase:PPAI001860"/>
<comment type="similarity">
    <text evidence="3">Belongs to the TO family.</text>
</comment>
<name>A0A1B0D3D7_PHLPP</name>
<dbReference type="PANTHER" id="PTHR11008:SF33">
    <property type="entry name" value="PROTEIN TAKEOUT"/>
    <property type="match status" value="1"/>
</dbReference>
<dbReference type="Gene3D" id="3.15.10.30">
    <property type="entry name" value="Haemolymph juvenile hormone binding protein"/>
    <property type="match status" value="1"/>
</dbReference>
<dbReference type="Pfam" id="PF06585">
    <property type="entry name" value="JHBP"/>
    <property type="match status" value="1"/>
</dbReference>
<dbReference type="AlphaFoldDB" id="A0A1B0D3D7"/>
<evidence type="ECO:0000313" key="4">
    <source>
        <dbReference type="EnsemblMetazoa" id="PPAI001860-PA"/>
    </source>
</evidence>
<dbReference type="Proteomes" id="UP000092462">
    <property type="component" value="Unassembled WGS sequence"/>
</dbReference>
<dbReference type="PANTHER" id="PTHR11008">
    <property type="entry name" value="PROTEIN TAKEOUT-LIKE PROTEIN"/>
    <property type="match status" value="1"/>
</dbReference>
<keyword evidence="5" id="KW-1185">Reference proteome</keyword>
<dbReference type="GO" id="GO:0007623">
    <property type="term" value="P:circadian rhythm"/>
    <property type="evidence" value="ECO:0007669"/>
    <property type="project" value="UniProtKB-ARBA"/>
</dbReference>
<dbReference type="EMBL" id="AJVK01010943">
    <property type="status" value="NOT_ANNOTATED_CDS"/>
    <property type="molecule type" value="Genomic_DNA"/>
</dbReference>
<accession>A0A1B0D3D7</accession>
<evidence type="ECO:0000256" key="2">
    <source>
        <dbReference type="ARBA" id="ARBA00023108"/>
    </source>
</evidence>
<dbReference type="VEuPathDB" id="VectorBase:PPAPM1_009138"/>
<dbReference type="EMBL" id="AJVK01010942">
    <property type="status" value="NOT_ANNOTATED_CDS"/>
    <property type="molecule type" value="Genomic_DNA"/>
</dbReference>
<dbReference type="GO" id="GO:0005615">
    <property type="term" value="C:extracellular space"/>
    <property type="evidence" value="ECO:0007669"/>
    <property type="project" value="TreeGrafter"/>
</dbReference>
<keyword evidence="2" id="KW-0090">Biological rhythms</keyword>
<evidence type="ECO:0000256" key="3">
    <source>
        <dbReference type="ARBA" id="ARBA00060902"/>
    </source>
</evidence>
<keyword evidence="1" id="KW-0732">Signal</keyword>
<evidence type="ECO:0000256" key="1">
    <source>
        <dbReference type="ARBA" id="ARBA00022729"/>
    </source>
</evidence>
<reference evidence="4" key="1">
    <citation type="submission" date="2022-08" db="UniProtKB">
        <authorList>
            <consortium name="EnsemblMetazoa"/>
        </authorList>
    </citation>
    <scope>IDENTIFICATION</scope>
    <source>
        <strain evidence="4">Israel</strain>
    </source>
</reference>
<dbReference type="SMART" id="SM00700">
    <property type="entry name" value="JHBP"/>
    <property type="match status" value="1"/>
</dbReference>
<sequence length="229" mass="25454">MEIAMTARDILQTIRRHCGISHCIQSRRNCSTGTCLSSLPEVGIEPFEPLKIQNVQISKGMGSLTLAGGFQNLLVRGPSNATVRRALLNFADKTLDFDLELPLLRINATYNLKGNVLLLPLVGNGDVKMALKDVKSNVATKFSIKKLPEEVIQIDEMKVQFLVGGMKIHLDNLFNGNQILGASLNLFLNQNANEIIAELRSDLENGLAKIFINLWNNVFSRMPIKLWLI</sequence>